<dbReference type="OrthoDB" id="10021397at2759"/>
<dbReference type="PANTHER" id="PTHR23501">
    <property type="entry name" value="MAJOR FACILITATOR SUPERFAMILY"/>
    <property type="match status" value="1"/>
</dbReference>
<keyword evidence="9" id="KW-1185">Reference proteome</keyword>
<evidence type="ECO:0000313" key="9">
    <source>
        <dbReference type="Proteomes" id="UP000799771"/>
    </source>
</evidence>
<dbReference type="PANTHER" id="PTHR23501:SF193">
    <property type="entry name" value="MULTIDRUG TRANSPORTER, PUTATIVE (AFU_ORTHOLOGUE AFUA_8G00940)-RELATED"/>
    <property type="match status" value="1"/>
</dbReference>
<dbReference type="InterPro" id="IPR036259">
    <property type="entry name" value="MFS_trans_sf"/>
</dbReference>
<dbReference type="SUPFAM" id="SSF103473">
    <property type="entry name" value="MFS general substrate transporter"/>
    <property type="match status" value="1"/>
</dbReference>
<gene>
    <name evidence="8" type="ORF">P153DRAFT_374194</name>
</gene>
<comment type="similarity">
    <text evidence="2">Belongs to the major facilitator superfamily. TCR/Tet family.</text>
</comment>
<feature type="transmembrane region" description="Helical" evidence="6">
    <location>
        <begin position="157"/>
        <end position="178"/>
    </location>
</feature>
<dbReference type="InterPro" id="IPR011701">
    <property type="entry name" value="MFS"/>
</dbReference>
<dbReference type="InterPro" id="IPR020846">
    <property type="entry name" value="MFS_dom"/>
</dbReference>
<comment type="subcellular location">
    <subcellularLocation>
        <location evidence="1">Membrane</location>
        <topology evidence="1">Multi-pass membrane protein</topology>
    </subcellularLocation>
</comment>
<evidence type="ECO:0000256" key="2">
    <source>
        <dbReference type="ARBA" id="ARBA00007520"/>
    </source>
</evidence>
<dbReference type="GeneID" id="54409937"/>
<organism evidence="8 9">
    <name type="scientific">Dothidotthia symphoricarpi CBS 119687</name>
    <dbReference type="NCBI Taxonomy" id="1392245"/>
    <lineage>
        <taxon>Eukaryota</taxon>
        <taxon>Fungi</taxon>
        <taxon>Dikarya</taxon>
        <taxon>Ascomycota</taxon>
        <taxon>Pezizomycotina</taxon>
        <taxon>Dothideomycetes</taxon>
        <taxon>Pleosporomycetidae</taxon>
        <taxon>Pleosporales</taxon>
        <taxon>Dothidotthiaceae</taxon>
        <taxon>Dothidotthia</taxon>
    </lineage>
</organism>
<feature type="transmembrane region" description="Helical" evidence="6">
    <location>
        <begin position="125"/>
        <end position="150"/>
    </location>
</feature>
<evidence type="ECO:0000313" key="8">
    <source>
        <dbReference type="EMBL" id="KAF2131256.1"/>
    </source>
</evidence>
<proteinExistence type="inferred from homology"/>
<feature type="transmembrane region" description="Helical" evidence="6">
    <location>
        <begin position="394"/>
        <end position="418"/>
    </location>
</feature>
<sequence length="504" mass="53592">MTSTQLKSEEQERPSSAGNDIEAQHVIGLRLALVVISVTVIAFLMLLDMSIIVTAIPQITNDFHSLRDVGWYGSAYLLSKYLCASAFVGKVVYAFILKYTFLAFLCVFELGSILCGVASTSTMLIVGRAVAGMGGSGLTNGAITILSAAAPKHKQPLLIGVMMGFSQIAIVCGPLLGGVLTQHASWRWCFYINLPLGAVAALLLLFIKISDRLSLPGQLHPVHRPNTARDIFYKLDLVGFAIFASFARHVGDDVAMIPSAIVSKREVWCSCLSLGFFSGSLLTFSYYLPIYFQAVKSVSPTLSGVYMLPGILGQILMAVTSGATIGKKGYYIPWAIASGIIVSVSAGLMSTFQPSTSTVKWVIYQFIGGFGRGCGMQTPIIAIQNTLSPQQGALGISLAIFGQTFGGSLFLTFAKIIFNDGLTSGLRTYAPTVDAQGVTAAGATGFRLVVSPESIPGVRQAYSQGVDHTFYLAVGGSVAMFVFALGMGWQKVNNDPNGEVVSVE</sequence>
<accession>A0A6A6AI66</accession>
<feature type="transmembrane region" description="Helical" evidence="6">
    <location>
        <begin position="267"/>
        <end position="292"/>
    </location>
</feature>
<feature type="transmembrane region" description="Helical" evidence="6">
    <location>
        <begin position="469"/>
        <end position="489"/>
    </location>
</feature>
<evidence type="ECO:0000256" key="4">
    <source>
        <dbReference type="ARBA" id="ARBA00022989"/>
    </source>
</evidence>
<keyword evidence="4 6" id="KW-1133">Transmembrane helix</keyword>
<feature type="transmembrane region" description="Helical" evidence="6">
    <location>
        <begin position="101"/>
        <end position="119"/>
    </location>
</feature>
<dbReference type="Proteomes" id="UP000799771">
    <property type="component" value="Unassembled WGS sequence"/>
</dbReference>
<dbReference type="Gene3D" id="1.20.1250.20">
    <property type="entry name" value="MFS general substrate transporter like domains"/>
    <property type="match status" value="1"/>
</dbReference>
<evidence type="ECO:0000259" key="7">
    <source>
        <dbReference type="PROSITE" id="PS50850"/>
    </source>
</evidence>
<dbReference type="CDD" id="cd17502">
    <property type="entry name" value="MFS_Azr1_MDR_like"/>
    <property type="match status" value="1"/>
</dbReference>
<feature type="transmembrane region" description="Helical" evidence="6">
    <location>
        <begin position="304"/>
        <end position="325"/>
    </location>
</feature>
<evidence type="ECO:0000256" key="3">
    <source>
        <dbReference type="ARBA" id="ARBA00022692"/>
    </source>
</evidence>
<dbReference type="RefSeq" id="XP_033525643.1">
    <property type="nucleotide sequence ID" value="XM_033669505.1"/>
</dbReference>
<dbReference type="GO" id="GO:0005886">
    <property type="term" value="C:plasma membrane"/>
    <property type="evidence" value="ECO:0007669"/>
    <property type="project" value="TreeGrafter"/>
</dbReference>
<evidence type="ECO:0000256" key="6">
    <source>
        <dbReference type="SAM" id="Phobius"/>
    </source>
</evidence>
<protein>
    <submittedName>
        <fullName evidence="8">MFS general substrate transporter</fullName>
    </submittedName>
</protein>
<feature type="domain" description="Major facilitator superfamily (MFS) profile" evidence="7">
    <location>
        <begin position="34"/>
        <end position="455"/>
    </location>
</feature>
<dbReference type="PROSITE" id="PS50850">
    <property type="entry name" value="MFS"/>
    <property type="match status" value="1"/>
</dbReference>
<feature type="transmembrane region" description="Helical" evidence="6">
    <location>
        <begin position="69"/>
        <end position="89"/>
    </location>
</feature>
<dbReference type="Pfam" id="PF07690">
    <property type="entry name" value="MFS_1"/>
    <property type="match status" value="1"/>
</dbReference>
<feature type="transmembrane region" description="Helical" evidence="6">
    <location>
        <begin position="190"/>
        <end position="210"/>
    </location>
</feature>
<name>A0A6A6AI66_9PLEO</name>
<dbReference type="EMBL" id="ML977502">
    <property type="protein sequence ID" value="KAF2131256.1"/>
    <property type="molecule type" value="Genomic_DNA"/>
</dbReference>
<reference evidence="8" key="1">
    <citation type="journal article" date="2020" name="Stud. Mycol.">
        <title>101 Dothideomycetes genomes: a test case for predicting lifestyles and emergence of pathogens.</title>
        <authorList>
            <person name="Haridas S."/>
            <person name="Albert R."/>
            <person name="Binder M."/>
            <person name="Bloem J."/>
            <person name="Labutti K."/>
            <person name="Salamov A."/>
            <person name="Andreopoulos B."/>
            <person name="Baker S."/>
            <person name="Barry K."/>
            <person name="Bills G."/>
            <person name="Bluhm B."/>
            <person name="Cannon C."/>
            <person name="Castanera R."/>
            <person name="Culley D."/>
            <person name="Daum C."/>
            <person name="Ezra D."/>
            <person name="Gonzalez J."/>
            <person name="Henrissat B."/>
            <person name="Kuo A."/>
            <person name="Liang C."/>
            <person name="Lipzen A."/>
            <person name="Lutzoni F."/>
            <person name="Magnuson J."/>
            <person name="Mondo S."/>
            <person name="Nolan M."/>
            <person name="Ohm R."/>
            <person name="Pangilinan J."/>
            <person name="Park H.-J."/>
            <person name="Ramirez L."/>
            <person name="Alfaro M."/>
            <person name="Sun H."/>
            <person name="Tritt A."/>
            <person name="Yoshinaga Y."/>
            <person name="Zwiers L.-H."/>
            <person name="Turgeon B."/>
            <person name="Goodwin S."/>
            <person name="Spatafora J."/>
            <person name="Crous P."/>
            <person name="Grigoriev I."/>
        </authorList>
    </citation>
    <scope>NUCLEOTIDE SEQUENCE</scope>
    <source>
        <strain evidence="8">CBS 119687</strain>
    </source>
</reference>
<keyword evidence="5 6" id="KW-0472">Membrane</keyword>
<feature type="transmembrane region" description="Helical" evidence="6">
    <location>
        <begin position="31"/>
        <end position="57"/>
    </location>
</feature>
<dbReference type="GO" id="GO:0022857">
    <property type="term" value="F:transmembrane transporter activity"/>
    <property type="evidence" value="ECO:0007669"/>
    <property type="project" value="InterPro"/>
</dbReference>
<evidence type="ECO:0000256" key="5">
    <source>
        <dbReference type="ARBA" id="ARBA00023136"/>
    </source>
</evidence>
<evidence type="ECO:0000256" key="1">
    <source>
        <dbReference type="ARBA" id="ARBA00004141"/>
    </source>
</evidence>
<dbReference type="AlphaFoldDB" id="A0A6A6AI66"/>
<feature type="transmembrane region" description="Helical" evidence="6">
    <location>
        <begin position="331"/>
        <end position="349"/>
    </location>
</feature>
<keyword evidence="3 6" id="KW-0812">Transmembrane</keyword>